<dbReference type="AlphaFoldDB" id="A0A1F8DXJ9"/>
<proteinExistence type="predicted"/>
<dbReference type="EMBL" id="MGIT01000001">
    <property type="protein sequence ID" value="OGM93263.1"/>
    <property type="molecule type" value="Genomic_DNA"/>
</dbReference>
<evidence type="ECO:0000313" key="2">
    <source>
        <dbReference type="EMBL" id="OGM93263.1"/>
    </source>
</evidence>
<evidence type="ECO:0000313" key="3">
    <source>
        <dbReference type="Proteomes" id="UP000176422"/>
    </source>
</evidence>
<accession>A0A1F8DXJ9</accession>
<gene>
    <name evidence="2" type="ORF">A2372_02565</name>
</gene>
<reference evidence="2 3" key="1">
    <citation type="journal article" date="2016" name="Nat. Commun.">
        <title>Thousands of microbial genomes shed light on interconnected biogeochemical processes in an aquifer system.</title>
        <authorList>
            <person name="Anantharaman K."/>
            <person name="Brown C.T."/>
            <person name="Hug L.A."/>
            <person name="Sharon I."/>
            <person name="Castelle C.J."/>
            <person name="Probst A.J."/>
            <person name="Thomas B.C."/>
            <person name="Singh A."/>
            <person name="Wilkins M.J."/>
            <person name="Karaoz U."/>
            <person name="Brodie E.L."/>
            <person name="Williams K.H."/>
            <person name="Hubbard S.S."/>
            <person name="Banfield J.F."/>
        </authorList>
    </citation>
    <scope>NUCLEOTIDE SEQUENCE [LARGE SCALE GENOMIC DNA]</scope>
</reference>
<dbReference type="GO" id="GO:0003676">
    <property type="term" value="F:nucleic acid binding"/>
    <property type="evidence" value="ECO:0007669"/>
    <property type="project" value="InterPro"/>
</dbReference>
<feature type="domain" description="DHHA1" evidence="1">
    <location>
        <begin position="232"/>
        <end position="280"/>
    </location>
</feature>
<comment type="caution">
    <text evidence="2">The sequence shown here is derived from an EMBL/GenBank/DDBJ whole genome shotgun (WGS) entry which is preliminary data.</text>
</comment>
<dbReference type="Proteomes" id="UP000176422">
    <property type="component" value="Unassembled WGS sequence"/>
</dbReference>
<dbReference type="SUPFAM" id="SSF64182">
    <property type="entry name" value="DHH phosphoesterases"/>
    <property type="match status" value="1"/>
</dbReference>
<name>A0A1F8DXJ9_9BACT</name>
<evidence type="ECO:0000259" key="1">
    <source>
        <dbReference type="Pfam" id="PF02272"/>
    </source>
</evidence>
<organism evidence="2 3">
    <name type="scientific">Candidatus Wolfebacteria bacterium RIFOXYB1_FULL_54_12</name>
    <dbReference type="NCBI Taxonomy" id="1802559"/>
    <lineage>
        <taxon>Bacteria</taxon>
        <taxon>Candidatus Wolfeibacteriota</taxon>
    </lineage>
</organism>
<dbReference type="InterPro" id="IPR038763">
    <property type="entry name" value="DHH_sf"/>
</dbReference>
<sequence>MIFENNAHMKQQQTKLKNIVVLYHNGCSDGFGGAWAAWQTFKNKATYVSVDHGRVMVDDIVDKEVYLIDLCFSVEVMRDLLAKNRKVIVLDHHISQRDAVGISTEYVYDNARSGSVIAWQYFFPDASIPKLLKHIQDLDLWKFKVSHTRELMAALNEYPFEFKPWNKIAQEWEDKEAVKKYIEDGKSILKYEDRIIDRLIRHAERVEFEGKTAYAVNSPILESEIGNWIVKHRKAIGIIWAYKGRDVRVSLRSDGKTDVSELAQRYGGGGHKASAGFAFDVEMELPWVKRASK</sequence>
<dbReference type="PANTHER" id="PTHR46922:SF4">
    <property type="entry name" value="DHHA1 DOMAIN PROTEIN"/>
    <property type="match status" value="1"/>
</dbReference>
<dbReference type="InterPro" id="IPR003156">
    <property type="entry name" value="DHHA1_dom"/>
</dbReference>
<dbReference type="Gene3D" id="3.10.310.30">
    <property type="match status" value="1"/>
</dbReference>
<dbReference type="STRING" id="1802559.A2372_02565"/>
<dbReference type="Pfam" id="PF02272">
    <property type="entry name" value="DHHA1"/>
    <property type="match status" value="1"/>
</dbReference>
<protein>
    <recommendedName>
        <fullName evidence="1">DHHA1 domain-containing protein</fullName>
    </recommendedName>
</protein>
<dbReference type="PANTHER" id="PTHR46922">
    <property type="entry name" value="DHHA1 DOMAIN PROTEIN"/>
    <property type="match status" value="1"/>
</dbReference>